<dbReference type="Gene3D" id="3.30.200.20">
    <property type="entry name" value="Phosphorylase Kinase, domain 1"/>
    <property type="match status" value="1"/>
</dbReference>
<dbReference type="SMART" id="SM00220">
    <property type="entry name" value="S_TKc"/>
    <property type="match status" value="1"/>
</dbReference>
<sequence length="3317" mass="377867">MSASRSKLAPLLLTHDLKLVCTKCSVKEGEITYTLKSIHHQCARDLLLCKAKSGRKWRPISRRPMSPSPSRYEVCYHFKENLGCTVHKNRCTFARSDEEAAVWTFEKHHKLDHVVLCDLITQSERGSDQPGNSAPQGDVLATLDLKAVCDLCSVKEITYTVQSVSHKCSRNLLLAKAKASNQWRPVSDPPQCERFGKNVLYQKCNFFVEGSGCTQHGEACTYARSCEEAAVWNYVRDKKIDKNQLLSLVIEREPTPTPESAAKSMLKQFSGKFIELCKDCFHDRPQILTAKRWNETCSADAAHPWDPVLVHHLSEYNGKQVYSQVRPLPPNCQFKYCSHVLQGMPCWHEASHCQSAQSEVEMAVWKAEHSGLSVRPHLLQLSEPEQTQTRQVAMYCKVCLLSLSSPESFYKHCSSLEHAQLLSEDTTTKWRGRRPPHNLQADLWLCERPQTCEYGNKCPKAHSVEELQEWMMRAAEEKKIRHSIEAQGLMCYNERLLEEYRNSSNGVPVLSEQVDDVRISCDEDLTVRCEQNNATLRWNFQIETERQLVHVALLKQEPGASFTLGDISSVPCIYSSGEHFHSEDMTYDITVSFTCINPGLYEQWLVLDFDMRPVLVRKFRVRVGQLSLDDTAEQTENRGANFHSVERWHRGNRVIIPGSSRTEEHEELLKEYKPPQINIQYKASYNSQTPLNNENYKERMHHFLYNEEWAEDQIVSSLTPDTPEGQALKRSIQSALIAPSSGQNSRVYEATILKDKTSEHKMYLQLSKKCCSDLLLQSNESYPMEVQFQLNRHSFCTMHKAIDLLPDTKRVLPDLKNCGVPVNDMLYEQLNTKQPNTKQKLAIDFITGNSSGQKFVAPLLIYGPFGTGKTFTLATAAKELCKQPNNKVLICTHTNSSADLYIRVHFHPFIKKHVGMKPIRMKANKQGNALSATDDITLNYCFLSEDRKYFLPPTKAALDRHNIIITTTTMARCFHDLKLPEGYFTHILIDEASQMLECEALMALGLAGPNTRVVLAGDHMQMGPKLFSVDDHHRSNYTLLNRLFHYYQGQNCDAAQSSRIIFSENYRSTKEIVEFVSTHFYVGKNDIITATGEIPAPENGHALKFHHVRGECLLDTVSMSWYNTEEVAKVVEEVKAILQHWPSTWGTKDQSSICILSQGVQVRQIRRALSRGGLPKVHVENLANVQGKEFRAVIMTAVQTRDSLKTSHLPGLELFNDARVLNTAMTRAQSLVVVVGDAAALCCFGKCSGVWKSYTDHCISNNSVAPQHFNKDFFEKDVKETARFQKSEHLDESKILTDAILQELKDEYEQLKENTLDEDILENEDFDHHKLRSSNSVTDVDTDLSVLCTKQQEIYKQGKLVRETYNRGYVIPFQNPTKRISITGRENLRGVFTGDEVVINTGHVVSITKEVESARVLVCLLEDEDHSKPRQNSEDQFVKRTMVPITKSAPKIRILINKKRRNFLPIWEKMNGQWTVATLRHIDENLTQNNVFIVQVIGWKKHCSIPLGNVIDILPVGASLNDGQRILKEEFKVAPPTSGEGFSITEEDITSRLDMREVITFTIDPEGAKVLDDAISVKEIGDHYELGVHIADVASYVSPGSKFDEDAKQHGTAYHGSGENTIHMFDLDLSTKHFSLLQNRDRRVVSLMFEVNKQTNEIIGEPKFQLSRIKSNRQFSYEEAEDIISTRYRERPNFDTVEDCVTVAYCFAKAQRKNRLVDWAYSQPDDKRLPGHRKAHLMVEELSVLFNTLASERLIESEKTRYLTPLRCQESPDPEKIEELREKKSAELIPLSFQLRHKVVPVEQAPNYEKFPILTKVWRDILSAAKADDIDSMVDLIAADDIYPLLQPLIDEFRRCSRKASIIRSNPSKAGHGHYSLNVRSYTLASSPIRRYMDIILQRLLHSIICNKDVQYTRTEISTLCSQFDDNIKNAKEYEQKLEQISYAVTMKNQSASKLAFVVIVEPNNDSFAVSFPFNKNIFAASLAILYKELQLCDQPLYDKENRRVTLKWKRRIYTVDTKNNYQELKIPNRGRCVEVPLEIWRDTVEAIDNEKWDRAKFLIMDANVFEKQEVPHDPSVGHEVDMSLQLQTGDILQVQMTSELKRGYHMPAVQLVHINPNFEICVDHVHNPITCFSRSTDAPSRNYYRDTEEYVQIWKPMCEMESAATAVDESDSIVIENLVVNFNQEQEGTLTGSFFLPLSLINEWAIEGKLSKCLLCIRKRGLELTPIPEHSALVDPKEFIWVAHGVTRKVEEKTKTPNVGSKVDFYVNHLPMANIPKCVFERNTSFTVEIIPKLLPDIRKEYAVVNVASESTCTLVKNIALGQGIPREVKNMWNPVRKEPPYGLPELNPSQRSAVEKAINTSFTLIQGPPGTGKTIVGVYIVSHFLELNSKNPRKVCHPKDKNKKEVILYCGPSNKSVDVVADYLLKLGNSIKPLRVYSQQVEMLDYPYPDCTLQFSQRTLRQERSKPELRSITLHHRMREDQNPFSSQIKDFDRRIELAQKKKEVKLEIEKKVQLLCVQLDLKEKEEPLPIQLVLEEIEELRCIKFGLEEEKEVQRIQLALEEIEKLRYTQPELERIEELTAGEVAEYKKLLREARTYELEQHDIILCTCTQSSTPSLTKTVSARQILIDECAMATEPQALIPLVCNNNPEKIVLIGDHKQLRPIVKNVRVRKLGMGKSLFERYYMMHKKRAVMLDTQYRMHEDICEFPSNAYYEGMLKTGVEQRNSVLRVGDKTMPIVFGDVKGETVRLVVNTAKGNENSKANQEEKNKVIAIAKKLVTSAKIEQKGIVILSPYNAQVSEIKEALKKEKLEQITVTTITKSQGSEWNYVIISTVCSLPSEKIVKEPDGGWLSKHLGFVDDPNQINVGITRAKEGLCIIVYFDLRRHQKPAASSGSVLLHVPSRVVKESRGRMDTVGGDNWRRRTRSARASCRQQTGARADESNVLRCLSVGNTEDEHDMKGDNGSFKKDNLELKVMAPRYSLLREVGRGTYGVVYEAVARRSGAKVAVKKLRCDAPENVELALQEFWALASLEKRHQNVVQLEECVLQRNGMAQKMSHGNKRSKQYLRLVETSLKGERVLGPPEEPCYLWFVMEFCEGGDLNQFILSRRPDSQTNNSFMLQLTSAVAFLHENNIVHRDLKPDNILISEKSGTPVLKVADFGLSKVCAGLGNTSEGKEGEDKNKNVNVNKFWLSSACGSDFYMAPEVWEGHYTAKADIFALGIIIWAMLERITFIDAESKRELLGTYVRQGTDIVPVGEALLENPKMVLNIPQKRRSCMSVGVRKLLQDMLAVNPQDRPNAFELQARMDQVMCAA</sequence>
<evidence type="ECO:0000256" key="14">
    <source>
        <dbReference type="PROSITE-ProRule" id="PRU10141"/>
    </source>
</evidence>
<comment type="subcellular location">
    <subcellularLocation>
        <location evidence="1">Nucleus</location>
    </subcellularLocation>
</comment>
<dbReference type="GO" id="GO:0004540">
    <property type="term" value="F:RNA nuclease activity"/>
    <property type="evidence" value="ECO:0007669"/>
    <property type="project" value="InterPro"/>
</dbReference>
<comment type="similarity">
    <text evidence="2">Belongs to the DNA2/NAM7 helicase family.</text>
</comment>
<dbReference type="InterPro" id="IPR001900">
    <property type="entry name" value="RNase_II/R"/>
</dbReference>
<dbReference type="FunFam" id="3.30.200.20:FF:000165">
    <property type="entry name" value="Serine/threonine-protein kinase PDIK1L"/>
    <property type="match status" value="1"/>
</dbReference>
<keyword evidence="9" id="KW-0347">Helicase</keyword>
<dbReference type="Pfam" id="PF13086">
    <property type="entry name" value="AAA_11"/>
    <property type="match status" value="3"/>
</dbReference>
<gene>
    <name evidence="17" type="ORF">D9C73_005397</name>
</gene>
<dbReference type="GO" id="GO:0016787">
    <property type="term" value="F:hydrolase activity"/>
    <property type="evidence" value="ECO:0007669"/>
    <property type="project" value="UniProtKB-KW"/>
</dbReference>
<dbReference type="PANTHER" id="PTHR43788">
    <property type="entry name" value="DNA2/NAM7 HELICASE FAMILY MEMBER"/>
    <property type="match status" value="1"/>
</dbReference>
<dbReference type="InterPro" id="IPR012340">
    <property type="entry name" value="NA-bd_OB-fold"/>
</dbReference>
<dbReference type="InterPro" id="IPR011009">
    <property type="entry name" value="Kinase-like_dom_sf"/>
</dbReference>
<evidence type="ECO:0000256" key="12">
    <source>
        <dbReference type="ARBA" id="ARBA00047899"/>
    </source>
</evidence>
<dbReference type="SMART" id="SM00955">
    <property type="entry name" value="RNB"/>
    <property type="match status" value="1"/>
</dbReference>
<dbReference type="SUPFAM" id="SSF50249">
    <property type="entry name" value="Nucleic acid-binding proteins"/>
    <property type="match status" value="2"/>
</dbReference>
<keyword evidence="7" id="KW-0418">Kinase</keyword>
<dbReference type="GO" id="GO:0003723">
    <property type="term" value="F:RNA binding"/>
    <property type="evidence" value="ECO:0007669"/>
    <property type="project" value="InterPro"/>
</dbReference>
<dbReference type="GO" id="GO:0005654">
    <property type="term" value="C:nucleoplasm"/>
    <property type="evidence" value="ECO:0007669"/>
    <property type="project" value="UniProtKB-ARBA"/>
</dbReference>
<evidence type="ECO:0000256" key="11">
    <source>
        <dbReference type="ARBA" id="ARBA00023242"/>
    </source>
</evidence>
<dbReference type="SUPFAM" id="SSF52540">
    <property type="entry name" value="P-loop containing nucleoside triphosphate hydrolases"/>
    <property type="match status" value="2"/>
</dbReference>
<dbReference type="EMBL" id="CM014082">
    <property type="protein sequence ID" value="TKS71153.1"/>
    <property type="molecule type" value="Genomic_DNA"/>
</dbReference>
<dbReference type="InterPro" id="IPR000719">
    <property type="entry name" value="Prot_kinase_dom"/>
</dbReference>
<dbReference type="InterPro" id="IPR041679">
    <property type="entry name" value="DNA2/NAM7-like_C"/>
</dbReference>
<keyword evidence="15" id="KW-0175">Coiled coil</keyword>
<dbReference type="Proteomes" id="UP000298787">
    <property type="component" value="Chromosome 5"/>
</dbReference>
<keyword evidence="11" id="KW-0539">Nucleus</keyword>
<comment type="catalytic activity">
    <reaction evidence="12">
        <text>L-threonyl-[protein] + ATP = O-phospho-L-threonyl-[protein] + ADP + H(+)</text>
        <dbReference type="Rhea" id="RHEA:46608"/>
        <dbReference type="Rhea" id="RHEA-COMP:11060"/>
        <dbReference type="Rhea" id="RHEA-COMP:11605"/>
        <dbReference type="ChEBI" id="CHEBI:15378"/>
        <dbReference type="ChEBI" id="CHEBI:30013"/>
        <dbReference type="ChEBI" id="CHEBI:30616"/>
        <dbReference type="ChEBI" id="CHEBI:61977"/>
        <dbReference type="ChEBI" id="CHEBI:456216"/>
        <dbReference type="EC" id="2.7.11.1"/>
    </reaction>
</comment>
<keyword evidence="8" id="KW-0378">Hydrolase</keyword>
<evidence type="ECO:0000256" key="4">
    <source>
        <dbReference type="ARBA" id="ARBA00022527"/>
    </source>
</evidence>
<evidence type="ECO:0000313" key="18">
    <source>
        <dbReference type="Proteomes" id="UP000298787"/>
    </source>
</evidence>
<dbReference type="Pfam" id="PF00773">
    <property type="entry name" value="RNB"/>
    <property type="match status" value="1"/>
</dbReference>
<proteinExistence type="inferred from homology"/>
<feature type="binding site" evidence="14">
    <location>
        <position position="3013"/>
    </location>
    <ligand>
        <name>ATP</name>
        <dbReference type="ChEBI" id="CHEBI:30616"/>
    </ligand>
</feature>
<evidence type="ECO:0000256" key="3">
    <source>
        <dbReference type="ARBA" id="ARBA00012513"/>
    </source>
</evidence>
<evidence type="ECO:0000256" key="9">
    <source>
        <dbReference type="ARBA" id="ARBA00022806"/>
    </source>
</evidence>
<comment type="catalytic activity">
    <reaction evidence="13">
        <text>L-seryl-[protein] + ATP = O-phospho-L-seryl-[protein] + ADP + H(+)</text>
        <dbReference type="Rhea" id="RHEA:17989"/>
        <dbReference type="Rhea" id="RHEA-COMP:9863"/>
        <dbReference type="Rhea" id="RHEA-COMP:11604"/>
        <dbReference type="ChEBI" id="CHEBI:15378"/>
        <dbReference type="ChEBI" id="CHEBI:29999"/>
        <dbReference type="ChEBI" id="CHEBI:30616"/>
        <dbReference type="ChEBI" id="CHEBI:83421"/>
        <dbReference type="ChEBI" id="CHEBI:456216"/>
        <dbReference type="EC" id="2.7.11.1"/>
    </reaction>
</comment>
<evidence type="ECO:0000256" key="15">
    <source>
        <dbReference type="SAM" id="Coils"/>
    </source>
</evidence>
<evidence type="ECO:0000256" key="2">
    <source>
        <dbReference type="ARBA" id="ARBA00007913"/>
    </source>
</evidence>
<dbReference type="PROSITE" id="PS50011">
    <property type="entry name" value="PROTEIN_KINASE_DOM"/>
    <property type="match status" value="1"/>
</dbReference>
<dbReference type="STRING" id="240159.A0A4U5U9X7"/>
<organism evidence="17 18">
    <name type="scientific">Collichthys lucidus</name>
    <name type="common">Big head croaker</name>
    <name type="synonym">Sciaena lucida</name>
    <dbReference type="NCBI Taxonomy" id="240159"/>
    <lineage>
        <taxon>Eukaryota</taxon>
        <taxon>Metazoa</taxon>
        <taxon>Chordata</taxon>
        <taxon>Craniata</taxon>
        <taxon>Vertebrata</taxon>
        <taxon>Euteleostomi</taxon>
        <taxon>Actinopterygii</taxon>
        <taxon>Neopterygii</taxon>
        <taxon>Teleostei</taxon>
        <taxon>Neoteleostei</taxon>
        <taxon>Acanthomorphata</taxon>
        <taxon>Eupercaria</taxon>
        <taxon>Sciaenidae</taxon>
        <taxon>Collichthys</taxon>
    </lineage>
</organism>
<dbReference type="InterPro" id="IPR008271">
    <property type="entry name" value="Ser/Thr_kinase_AS"/>
</dbReference>
<dbReference type="GO" id="GO:0004674">
    <property type="term" value="F:protein serine/threonine kinase activity"/>
    <property type="evidence" value="ECO:0007669"/>
    <property type="project" value="UniProtKB-KW"/>
</dbReference>
<feature type="coiled-coil region" evidence="15">
    <location>
        <begin position="1294"/>
        <end position="1321"/>
    </location>
</feature>
<dbReference type="FunFam" id="3.40.50.300:FF:001373">
    <property type="entry name" value="Helicase with zinc finger domain 2"/>
    <property type="match status" value="1"/>
</dbReference>
<evidence type="ECO:0000256" key="8">
    <source>
        <dbReference type="ARBA" id="ARBA00022801"/>
    </source>
</evidence>
<dbReference type="SUPFAM" id="SSF56112">
    <property type="entry name" value="Protein kinase-like (PK-like)"/>
    <property type="match status" value="1"/>
</dbReference>
<evidence type="ECO:0000256" key="10">
    <source>
        <dbReference type="ARBA" id="ARBA00022840"/>
    </source>
</evidence>
<keyword evidence="6 14" id="KW-0547">Nucleotide-binding</keyword>
<evidence type="ECO:0000256" key="1">
    <source>
        <dbReference type="ARBA" id="ARBA00004123"/>
    </source>
</evidence>
<dbReference type="InterPro" id="IPR047187">
    <property type="entry name" value="SF1_C_Upf1"/>
</dbReference>
<evidence type="ECO:0000256" key="13">
    <source>
        <dbReference type="ARBA" id="ARBA00048679"/>
    </source>
</evidence>
<name>A0A4U5U9X7_COLLU</name>
<dbReference type="InterPro" id="IPR017441">
    <property type="entry name" value="Protein_kinase_ATP_BS"/>
</dbReference>
<accession>A0A4U5U9X7</accession>
<protein>
    <recommendedName>
        <fullName evidence="3">non-specific serine/threonine protein kinase</fullName>
        <ecNumber evidence="3">2.7.11.1</ecNumber>
    </recommendedName>
</protein>
<keyword evidence="10 14" id="KW-0067">ATP-binding</keyword>
<keyword evidence="5" id="KW-0808">Transferase</keyword>
<keyword evidence="4" id="KW-0723">Serine/threonine-protein kinase</keyword>
<dbReference type="PANTHER" id="PTHR43788:SF9">
    <property type="entry name" value="HELICASE WITH ZINC FINGER DOMAIN 2"/>
    <property type="match status" value="1"/>
</dbReference>
<evidence type="ECO:0000256" key="6">
    <source>
        <dbReference type="ARBA" id="ARBA00022741"/>
    </source>
</evidence>
<evidence type="ECO:0000256" key="7">
    <source>
        <dbReference type="ARBA" id="ARBA00022777"/>
    </source>
</evidence>
<evidence type="ECO:0000259" key="16">
    <source>
        <dbReference type="PROSITE" id="PS50011"/>
    </source>
</evidence>
<dbReference type="Gene3D" id="3.40.50.300">
    <property type="entry name" value="P-loop containing nucleotide triphosphate hydrolases"/>
    <property type="match status" value="4"/>
</dbReference>
<dbReference type="Pfam" id="PF25049">
    <property type="entry name" value="OB_HELZ2"/>
    <property type="match status" value="1"/>
</dbReference>
<reference evidence="17 18" key="1">
    <citation type="submission" date="2019-01" db="EMBL/GenBank/DDBJ databases">
        <title>Genome Assembly of Collichthys lucidus.</title>
        <authorList>
            <person name="Cai M."/>
            <person name="Xiao S."/>
        </authorList>
    </citation>
    <scope>NUCLEOTIDE SEQUENCE [LARGE SCALE GENOMIC DNA]</scope>
    <source>
        <strain evidence="17">JT15FE1705JMU</strain>
        <tissue evidence="17">Muscle</tissue>
    </source>
</reference>
<evidence type="ECO:0000256" key="5">
    <source>
        <dbReference type="ARBA" id="ARBA00022679"/>
    </source>
</evidence>
<dbReference type="GO" id="GO:0005524">
    <property type="term" value="F:ATP binding"/>
    <property type="evidence" value="ECO:0007669"/>
    <property type="project" value="UniProtKB-UniRule"/>
</dbReference>
<dbReference type="InterPro" id="IPR056787">
    <property type="entry name" value="OB_HELZ2"/>
</dbReference>
<keyword evidence="18" id="KW-1185">Reference proteome</keyword>
<dbReference type="CDD" id="cd18808">
    <property type="entry name" value="SF1_C_Upf1"/>
    <property type="match status" value="2"/>
</dbReference>
<dbReference type="GO" id="GO:0043139">
    <property type="term" value="F:5'-3' DNA helicase activity"/>
    <property type="evidence" value="ECO:0007669"/>
    <property type="project" value="TreeGrafter"/>
</dbReference>
<dbReference type="FunFam" id="1.10.510.10:FF:000174">
    <property type="entry name" value="Serine/threonine-protein kinase PDIK1L"/>
    <property type="match status" value="1"/>
</dbReference>
<evidence type="ECO:0000313" key="17">
    <source>
        <dbReference type="EMBL" id="TKS71153.1"/>
    </source>
</evidence>
<dbReference type="InterPro" id="IPR027417">
    <property type="entry name" value="P-loop_NTPase"/>
</dbReference>
<dbReference type="Gene3D" id="1.10.510.10">
    <property type="entry name" value="Transferase(Phosphotransferase) domain 1"/>
    <property type="match status" value="1"/>
</dbReference>
<feature type="domain" description="Protein kinase" evidence="16">
    <location>
        <begin position="2983"/>
        <end position="3314"/>
    </location>
</feature>
<dbReference type="Pfam" id="PF13087">
    <property type="entry name" value="AAA_12"/>
    <property type="match status" value="2"/>
</dbReference>
<dbReference type="InterPro" id="IPR041677">
    <property type="entry name" value="DNA2/NAM7_AAA_11"/>
</dbReference>
<dbReference type="InterPro" id="IPR050534">
    <property type="entry name" value="Coronavir_polyprotein_1ab"/>
</dbReference>
<dbReference type="PROSITE" id="PS00107">
    <property type="entry name" value="PROTEIN_KINASE_ATP"/>
    <property type="match status" value="1"/>
</dbReference>
<dbReference type="PROSITE" id="PS00108">
    <property type="entry name" value="PROTEIN_KINASE_ST"/>
    <property type="match status" value="1"/>
</dbReference>
<dbReference type="EC" id="2.7.11.1" evidence="3"/>
<dbReference type="Pfam" id="PF00069">
    <property type="entry name" value="Pkinase"/>
    <property type="match status" value="1"/>
</dbReference>